<proteinExistence type="predicted"/>
<dbReference type="PANTHER" id="PTHR34660">
    <property type="entry name" value="MYB-LIKE PROTEIN X"/>
    <property type="match status" value="1"/>
</dbReference>
<dbReference type="Proteomes" id="UP000827721">
    <property type="component" value="Unassembled WGS sequence"/>
</dbReference>
<name>A0ABQ8GYK5_9ROSI</name>
<evidence type="ECO:0000256" key="1">
    <source>
        <dbReference type="SAM" id="MobiDB-lite"/>
    </source>
</evidence>
<gene>
    <name evidence="2" type="ORF">JRO89_XSUnG0126000</name>
</gene>
<organism evidence="2 3">
    <name type="scientific">Xanthoceras sorbifolium</name>
    <dbReference type="NCBI Taxonomy" id="99658"/>
    <lineage>
        <taxon>Eukaryota</taxon>
        <taxon>Viridiplantae</taxon>
        <taxon>Streptophyta</taxon>
        <taxon>Embryophyta</taxon>
        <taxon>Tracheophyta</taxon>
        <taxon>Spermatophyta</taxon>
        <taxon>Magnoliopsida</taxon>
        <taxon>eudicotyledons</taxon>
        <taxon>Gunneridae</taxon>
        <taxon>Pentapetalae</taxon>
        <taxon>rosids</taxon>
        <taxon>malvids</taxon>
        <taxon>Sapindales</taxon>
        <taxon>Sapindaceae</taxon>
        <taxon>Xanthoceroideae</taxon>
        <taxon>Xanthoceras</taxon>
    </lineage>
</organism>
<feature type="region of interest" description="Disordered" evidence="1">
    <location>
        <begin position="1"/>
        <end position="24"/>
    </location>
</feature>
<sequence>MCVYLSDGTQSSKRKRDSTPSSGITVHRNILRIRLPSQKQIEHDAAVSSMEQSCSTAVKVAESGTVRARGKEQSCSTNYINGELPTAISDSARKENVESSGAKTAVCATTSYETEEQRLYQSLMDDLASTPVLLRSEMDFADDQEWLFETKHPRQASKKLKASDDVSCRQSSTMFPRAQYLTEADIYSLPYTIPF</sequence>
<keyword evidence="3" id="KW-1185">Reference proteome</keyword>
<comment type="caution">
    <text evidence="2">The sequence shown here is derived from an EMBL/GenBank/DDBJ whole genome shotgun (WGS) entry which is preliminary data.</text>
</comment>
<reference evidence="2 3" key="1">
    <citation type="submission" date="2021-02" db="EMBL/GenBank/DDBJ databases">
        <title>Plant Genome Project.</title>
        <authorList>
            <person name="Zhang R.-G."/>
        </authorList>
    </citation>
    <scope>NUCLEOTIDE SEQUENCE [LARGE SCALE GENOMIC DNA]</scope>
    <source>
        <tissue evidence="2">Leaves</tissue>
    </source>
</reference>
<dbReference type="EMBL" id="JAFEMO010000315">
    <property type="protein sequence ID" value="KAH7521037.1"/>
    <property type="molecule type" value="Genomic_DNA"/>
</dbReference>
<evidence type="ECO:0000313" key="2">
    <source>
        <dbReference type="EMBL" id="KAH7521037.1"/>
    </source>
</evidence>
<dbReference type="PANTHER" id="PTHR34660:SF7">
    <property type="entry name" value="DNA LIGASE-LIKE PROTEIN"/>
    <property type="match status" value="1"/>
</dbReference>
<accession>A0ABQ8GYK5</accession>
<evidence type="ECO:0000313" key="3">
    <source>
        <dbReference type="Proteomes" id="UP000827721"/>
    </source>
</evidence>
<protein>
    <submittedName>
        <fullName evidence="2">Uncharacterized protein</fullName>
    </submittedName>
</protein>